<evidence type="ECO:0000313" key="2">
    <source>
        <dbReference type="Proteomes" id="UP000243534"/>
    </source>
</evidence>
<protein>
    <submittedName>
        <fullName evidence="1">Uncharacterized protein</fullName>
    </submittedName>
</protein>
<dbReference type="Proteomes" id="UP000243534">
    <property type="component" value="Unassembled WGS sequence"/>
</dbReference>
<comment type="caution">
    <text evidence="1">The sequence shown here is derived from an EMBL/GenBank/DDBJ whole genome shotgun (WGS) entry which is preliminary data.</text>
</comment>
<reference evidence="1 2" key="1">
    <citation type="submission" date="2016-07" db="EMBL/GenBank/DDBJ databases">
        <authorList>
            <person name="Yuval B."/>
        </authorList>
    </citation>
    <scope>NUCLEOTIDE SEQUENCE [LARGE SCALE GENOMIC DNA]</scope>
    <source>
        <strain evidence="1 2">IL</strain>
    </source>
</reference>
<dbReference type="EMBL" id="MAYS01000098">
    <property type="protein sequence ID" value="OFC63345.1"/>
    <property type="molecule type" value="Genomic_DNA"/>
</dbReference>
<proteinExistence type="predicted"/>
<sequence>MDFGRIDGGFAAAVDTTHICRRDPLQLTFTAQIGFKFGENTQHISAGTAGFFCANDFAASIAQGLRLQSQVLIVG</sequence>
<dbReference type="AlphaFoldDB" id="A0A1E7Z3Y1"/>
<accession>A0A1E7Z3Y1</accession>
<organism evidence="1 2">
    <name type="scientific">Candidatus Erwinia dacicola</name>
    <dbReference type="NCBI Taxonomy" id="252393"/>
    <lineage>
        <taxon>Bacteria</taxon>
        <taxon>Pseudomonadati</taxon>
        <taxon>Pseudomonadota</taxon>
        <taxon>Gammaproteobacteria</taxon>
        <taxon>Enterobacterales</taxon>
        <taxon>Erwiniaceae</taxon>
        <taxon>Erwinia</taxon>
    </lineage>
</organism>
<name>A0A1E7Z3Y1_9GAMM</name>
<evidence type="ECO:0000313" key="1">
    <source>
        <dbReference type="EMBL" id="OFC63345.1"/>
    </source>
</evidence>
<gene>
    <name evidence="1" type="ORF">BBW68_05720</name>
</gene>